<dbReference type="RefSeq" id="WP_386812088.1">
    <property type="nucleotide sequence ID" value="NZ_JBHTIH010000003.1"/>
</dbReference>
<dbReference type="EMBL" id="JBHTIH010000003">
    <property type="protein sequence ID" value="MFD0739074.1"/>
    <property type="molecule type" value="Genomic_DNA"/>
</dbReference>
<organism evidence="3 4">
    <name type="scientific">Lysobacter koreensis</name>
    <dbReference type="NCBI Taxonomy" id="266122"/>
    <lineage>
        <taxon>Bacteria</taxon>
        <taxon>Pseudomonadati</taxon>
        <taxon>Pseudomonadota</taxon>
        <taxon>Gammaproteobacteria</taxon>
        <taxon>Lysobacterales</taxon>
        <taxon>Lysobacteraceae</taxon>
        <taxon>Lysobacter</taxon>
    </lineage>
</organism>
<gene>
    <name evidence="3" type="ORF">ACFQZQ_07245</name>
</gene>
<evidence type="ECO:0000259" key="2">
    <source>
        <dbReference type="Pfam" id="PF13511"/>
    </source>
</evidence>
<evidence type="ECO:0000313" key="3">
    <source>
        <dbReference type="EMBL" id="MFD0739074.1"/>
    </source>
</evidence>
<protein>
    <submittedName>
        <fullName evidence="3">DUF4124 domain-containing protein</fullName>
    </submittedName>
</protein>
<reference evidence="4" key="1">
    <citation type="journal article" date="2019" name="Int. J. Syst. Evol. Microbiol.">
        <title>The Global Catalogue of Microorganisms (GCM) 10K type strain sequencing project: providing services to taxonomists for standard genome sequencing and annotation.</title>
        <authorList>
            <consortium name="The Broad Institute Genomics Platform"/>
            <consortium name="The Broad Institute Genome Sequencing Center for Infectious Disease"/>
            <person name="Wu L."/>
            <person name="Ma J."/>
        </authorList>
    </citation>
    <scope>NUCLEOTIDE SEQUENCE [LARGE SCALE GENOMIC DNA]</scope>
    <source>
        <strain evidence="4">CCUG 55491</strain>
    </source>
</reference>
<proteinExistence type="predicted"/>
<evidence type="ECO:0000313" key="4">
    <source>
        <dbReference type="Proteomes" id="UP001597090"/>
    </source>
</evidence>
<comment type="caution">
    <text evidence="3">The sequence shown here is derived from an EMBL/GenBank/DDBJ whole genome shotgun (WGS) entry which is preliminary data.</text>
</comment>
<feature type="region of interest" description="Disordered" evidence="1">
    <location>
        <begin position="64"/>
        <end position="95"/>
    </location>
</feature>
<feature type="compositionally biased region" description="Basic and acidic residues" evidence="1">
    <location>
        <begin position="72"/>
        <end position="95"/>
    </location>
</feature>
<dbReference type="Proteomes" id="UP001597090">
    <property type="component" value="Unassembled WGS sequence"/>
</dbReference>
<keyword evidence="4" id="KW-1185">Reference proteome</keyword>
<name>A0ABW2YKY9_9GAMM</name>
<evidence type="ECO:0000256" key="1">
    <source>
        <dbReference type="SAM" id="MobiDB-lite"/>
    </source>
</evidence>
<dbReference type="InterPro" id="IPR025392">
    <property type="entry name" value="DUF4124"/>
</dbReference>
<dbReference type="Pfam" id="PF13511">
    <property type="entry name" value="DUF4124"/>
    <property type="match status" value="1"/>
</dbReference>
<sequence>MRLAWAIVGGIVLGGGLAWWVARDAPAQAQRKQARAAAARSAQAQDARPVLYRWRDRAGVVHVTSRPPQGRDAGHPVERIAVEPREGIEVHGDRE</sequence>
<feature type="domain" description="DUF4124" evidence="2">
    <location>
        <begin position="44"/>
        <end position="73"/>
    </location>
</feature>
<accession>A0ABW2YKY9</accession>